<feature type="region of interest" description="Disordered" evidence="1">
    <location>
        <begin position="436"/>
        <end position="463"/>
    </location>
</feature>
<proteinExistence type="predicted"/>
<evidence type="ECO:0000313" key="3">
    <source>
        <dbReference type="Proteomes" id="UP000244754"/>
    </source>
</evidence>
<protein>
    <submittedName>
        <fullName evidence="2">HNH endonuclease</fullName>
    </submittedName>
</protein>
<dbReference type="GO" id="GO:0003676">
    <property type="term" value="F:nucleic acid binding"/>
    <property type="evidence" value="ECO:0007669"/>
    <property type="project" value="InterPro"/>
</dbReference>
<gene>
    <name evidence="2" type="ORF">C3E79_01085</name>
</gene>
<dbReference type="AlphaFoldDB" id="A0A2S0WBV7"/>
<evidence type="ECO:0000313" key="2">
    <source>
        <dbReference type="EMBL" id="AWB83248.1"/>
    </source>
</evidence>
<dbReference type="OrthoDB" id="4413566at2"/>
<sequence>MTRDQRLEGARLMTEGEYLLFGSYARGRDEDNGDYDTEVAELMALSHRSKRFVESGIFGYMRLGDLPQLRALQDEHRIIDVTRLSAIDSAMSVLPPGTTTETFTLCDDLLVSMFTPAHLGHPLPTLWSITRRLRRLIATIDPSVDFDPKKRRARERSRDPRVSFYPCGNGQAGLNLHADATTIAACGAFIRSTARAHKLGAAETMVKLLTGALTPEPKAMLHVYSPGIDGERQPGTSAFLPGLGWTDAESTAALDELLAASPVTVIDLDAVRSQRVGGYTPTAKMASYVRARDGACVFPGCHVPAERCQLDHRIPYGQGGETTPDNLHCLCQRHHNFKTDKRGFYIPDPATGETIWLFADGTWITSEAKGILRDNLTPTNPRWATTRERVRARRAHIARFNAACHAACDEYDSGADYGATVAKIKHLEEEFDLTFDYPPQPEDLSWIPPEPDDTEPPYPDPLA</sequence>
<dbReference type="GO" id="GO:0004519">
    <property type="term" value="F:endonuclease activity"/>
    <property type="evidence" value="ECO:0007669"/>
    <property type="project" value="UniProtKB-KW"/>
</dbReference>
<dbReference type="EMBL" id="CP026948">
    <property type="protein sequence ID" value="AWB83248.1"/>
    <property type="molecule type" value="Genomic_DNA"/>
</dbReference>
<dbReference type="GO" id="GO:0008270">
    <property type="term" value="F:zinc ion binding"/>
    <property type="evidence" value="ECO:0007669"/>
    <property type="project" value="InterPro"/>
</dbReference>
<name>A0A2S0WBV7_9CORY</name>
<accession>A0A2S0WBV7</accession>
<dbReference type="InterPro" id="IPR003615">
    <property type="entry name" value="HNH_nuc"/>
</dbReference>
<keyword evidence="2" id="KW-0378">Hydrolase</keyword>
<dbReference type="SMART" id="SM00507">
    <property type="entry name" value="HNHc"/>
    <property type="match status" value="1"/>
</dbReference>
<organism evidence="2 3">
    <name type="scientific">Corynebacterium liangguodongii</name>
    <dbReference type="NCBI Taxonomy" id="2079535"/>
    <lineage>
        <taxon>Bacteria</taxon>
        <taxon>Bacillati</taxon>
        <taxon>Actinomycetota</taxon>
        <taxon>Actinomycetes</taxon>
        <taxon>Mycobacteriales</taxon>
        <taxon>Corynebacteriaceae</taxon>
        <taxon>Corynebacterium</taxon>
    </lineage>
</organism>
<reference evidence="3" key="1">
    <citation type="submission" date="2018-01" db="EMBL/GenBank/DDBJ databases">
        <authorList>
            <person name="Li J."/>
        </authorList>
    </citation>
    <scope>NUCLEOTIDE SEQUENCE [LARGE SCALE GENOMIC DNA]</scope>
    <source>
        <strain evidence="3">2184</strain>
    </source>
</reference>
<dbReference type="Proteomes" id="UP000244754">
    <property type="component" value="Chromosome"/>
</dbReference>
<keyword evidence="3" id="KW-1185">Reference proteome</keyword>
<dbReference type="CDD" id="cd00085">
    <property type="entry name" value="HNHc"/>
    <property type="match status" value="1"/>
</dbReference>
<keyword evidence="2" id="KW-0540">Nuclease</keyword>
<dbReference type="InterPro" id="IPR002711">
    <property type="entry name" value="HNH"/>
</dbReference>
<dbReference type="Gene3D" id="1.10.30.50">
    <property type="match status" value="1"/>
</dbReference>
<keyword evidence="2" id="KW-0255">Endonuclease</keyword>
<dbReference type="KEGG" id="clia:C3E79_01085"/>
<dbReference type="Pfam" id="PF01844">
    <property type="entry name" value="HNH"/>
    <property type="match status" value="1"/>
</dbReference>
<dbReference type="RefSeq" id="WP_108403244.1">
    <property type="nucleotide sequence ID" value="NZ_CP026948.1"/>
</dbReference>
<evidence type="ECO:0000256" key="1">
    <source>
        <dbReference type="SAM" id="MobiDB-lite"/>
    </source>
</evidence>